<dbReference type="InterPro" id="IPR020846">
    <property type="entry name" value="MFS_dom"/>
</dbReference>
<dbReference type="InterPro" id="IPR011701">
    <property type="entry name" value="MFS"/>
</dbReference>
<reference evidence="8" key="2">
    <citation type="submission" date="2016-04" db="EMBL/GenBank/DDBJ databases">
        <authorList>
            <person name="Evans L.H."/>
            <person name="Alamgir A."/>
            <person name="Owens N."/>
            <person name="Weber N.D."/>
            <person name="Virtaneva K."/>
            <person name="Barbian K."/>
            <person name="Babar A."/>
            <person name="Rosenke K."/>
        </authorList>
    </citation>
    <scope>NUCLEOTIDE SEQUENCE</scope>
    <source>
        <strain evidence="8">UB2112</strain>
    </source>
</reference>
<comment type="subcellular location">
    <subcellularLocation>
        <location evidence="1">Membrane</location>
        <topology evidence="1">Multi-pass membrane protein</topology>
    </subcellularLocation>
</comment>
<evidence type="ECO:0000256" key="1">
    <source>
        <dbReference type="ARBA" id="ARBA00004141"/>
    </source>
</evidence>
<dbReference type="GO" id="GO:0005886">
    <property type="term" value="C:plasma membrane"/>
    <property type="evidence" value="ECO:0007669"/>
    <property type="project" value="TreeGrafter"/>
</dbReference>
<name>A0A1K0G8P7_9BASI</name>
<feature type="transmembrane region" description="Helical" evidence="6">
    <location>
        <begin position="378"/>
        <end position="399"/>
    </location>
</feature>
<evidence type="ECO:0000256" key="4">
    <source>
        <dbReference type="ARBA" id="ARBA00023136"/>
    </source>
</evidence>
<evidence type="ECO:0000259" key="7">
    <source>
        <dbReference type="PROSITE" id="PS50850"/>
    </source>
</evidence>
<feature type="transmembrane region" description="Helical" evidence="6">
    <location>
        <begin position="103"/>
        <end position="123"/>
    </location>
</feature>
<gene>
    <name evidence="9" type="ORF">UBRO2_03176</name>
    <name evidence="8" type="ORF">UBRO_06429</name>
</gene>
<evidence type="ECO:0000313" key="11">
    <source>
        <dbReference type="Proteomes" id="UP000658997"/>
    </source>
</evidence>
<dbReference type="GO" id="GO:1990961">
    <property type="term" value="P:xenobiotic detoxification by transmembrane export across the plasma membrane"/>
    <property type="evidence" value="ECO:0007669"/>
    <property type="project" value="TreeGrafter"/>
</dbReference>
<reference evidence="9" key="3">
    <citation type="submission" date="2018-08" db="EMBL/GenBank/DDBJ databases">
        <authorList>
            <person name="Guldener U."/>
        </authorList>
    </citation>
    <scope>NUCLEOTIDE SEQUENCE</scope>
    <source>
        <strain evidence="9">UB2</strain>
    </source>
</reference>
<feature type="transmembrane region" description="Helical" evidence="6">
    <location>
        <begin position="446"/>
        <end position="471"/>
    </location>
</feature>
<accession>A0A1K0G8P7</accession>
<feature type="transmembrane region" description="Helical" evidence="6">
    <location>
        <begin position="231"/>
        <end position="253"/>
    </location>
</feature>
<feature type="transmembrane region" description="Helical" evidence="6">
    <location>
        <begin position="171"/>
        <end position="191"/>
    </location>
</feature>
<feature type="transmembrane region" description="Helical" evidence="6">
    <location>
        <begin position="510"/>
        <end position="532"/>
    </location>
</feature>
<protein>
    <submittedName>
        <fullName evidence="9">Probable FLR1 - Putative H+ antiporter involved in multidrug resistance</fullName>
    </submittedName>
    <submittedName>
        <fullName evidence="8">Probable FLR1-Putative H+ antiporter involved in multidrug resistance</fullName>
    </submittedName>
</protein>
<feature type="region of interest" description="Disordered" evidence="5">
    <location>
        <begin position="547"/>
        <end position="567"/>
    </location>
</feature>
<feature type="transmembrane region" description="Helical" evidence="6">
    <location>
        <begin position="135"/>
        <end position="159"/>
    </location>
</feature>
<reference evidence="10" key="1">
    <citation type="submission" date="2016-04" db="EMBL/GenBank/DDBJ databases">
        <authorList>
            <person name="Guldener U."/>
            <person name="Guldener U."/>
        </authorList>
    </citation>
    <scope>NUCLEOTIDE SEQUENCE [LARGE SCALE GENOMIC DNA]</scope>
    <source>
        <strain evidence="10">UB2112</strain>
    </source>
</reference>
<dbReference type="InterPro" id="IPR036259">
    <property type="entry name" value="MFS_trans_sf"/>
</dbReference>
<evidence type="ECO:0000256" key="3">
    <source>
        <dbReference type="ARBA" id="ARBA00022989"/>
    </source>
</evidence>
<dbReference type="Proteomes" id="UP000658997">
    <property type="component" value="Unassembled WGS sequence"/>
</dbReference>
<dbReference type="OrthoDB" id="3357846at2759"/>
<dbReference type="PANTHER" id="PTHR23502">
    <property type="entry name" value="MAJOR FACILITATOR SUPERFAMILY"/>
    <property type="match status" value="1"/>
</dbReference>
<keyword evidence="4 6" id="KW-0472">Membrane</keyword>
<dbReference type="AlphaFoldDB" id="A0A1K0G8P7"/>
<dbReference type="GO" id="GO:0015244">
    <property type="term" value="F:fluconazole transmembrane transporter activity"/>
    <property type="evidence" value="ECO:0007669"/>
    <property type="project" value="TreeGrafter"/>
</dbReference>
<organism evidence="8 10">
    <name type="scientific">Ustilago bromivora</name>
    <dbReference type="NCBI Taxonomy" id="307758"/>
    <lineage>
        <taxon>Eukaryota</taxon>
        <taxon>Fungi</taxon>
        <taxon>Dikarya</taxon>
        <taxon>Basidiomycota</taxon>
        <taxon>Ustilaginomycotina</taxon>
        <taxon>Ustilaginomycetes</taxon>
        <taxon>Ustilaginales</taxon>
        <taxon>Ustilaginaceae</taxon>
        <taxon>Ustilago</taxon>
    </lineage>
</organism>
<evidence type="ECO:0000256" key="2">
    <source>
        <dbReference type="ARBA" id="ARBA00022692"/>
    </source>
</evidence>
<keyword evidence="3 6" id="KW-1133">Transmembrane helix</keyword>
<dbReference type="Proteomes" id="UP000179920">
    <property type="component" value="Chromosome XII"/>
</dbReference>
<dbReference type="CDD" id="cd17323">
    <property type="entry name" value="MFS_Tpo1_MDR_like"/>
    <property type="match status" value="1"/>
</dbReference>
<proteinExistence type="predicted"/>
<feature type="transmembrane region" description="Helical" evidence="6">
    <location>
        <begin position="197"/>
        <end position="219"/>
    </location>
</feature>
<dbReference type="EMBL" id="LT558128">
    <property type="protein sequence ID" value="SAM84116.1"/>
    <property type="molecule type" value="Genomic_DNA"/>
</dbReference>
<evidence type="ECO:0000313" key="8">
    <source>
        <dbReference type="EMBL" id="SAM84116.1"/>
    </source>
</evidence>
<dbReference type="PANTHER" id="PTHR23502:SF23">
    <property type="entry name" value="FLUCONAZOLE RESISTANCE PROTEIN 1"/>
    <property type="match status" value="1"/>
</dbReference>
<feature type="domain" description="Major facilitator superfamily (MFS) profile" evidence="7">
    <location>
        <begin position="105"/>
        <end position="567"/>
    </location>
</feature>
<evidence type="ECO:0000313" key="10">
    <source>
        <dbReference type="Proteomes" id="UP000179920"/>
    </source>
</evidence>
<dbReference type="SUPFAM" id="SSF103473">
    <property type="entry name" value="MFS general substrate transporter"/>
    <property type="match status" value="1"/>
</dbReference>
<evidence type="ECO:0000256" key="5">
    <source>
        <dbReference type="SAM" id="MobiDB-lite"/>
    </source>
</evidence>
<feature type="transmembrane region" description="Helical" evidence="6">
    <location>
        <begin position="265"/>
        <end position="291"/>
    </location>
</feature>
<keyword evidence="11" id="KW-1185">Reference proteome</keyword>
<keyword evidence="2 6" id="KW-0812">Transmembrane</keyword>
<sequence length="567" mass="61544">MHINETAFSQLAHKLSGGKFFAHQELSEQLPAGWLQGKSVHLDPEVVADWKSWAARWVNSPATDPLSDSTPNTLSGVNPDTLVGWYGDNDSANPQNWSSAEKAFVAGLICLYTFTVYLGSALYTPSTIGVMQQFGVSYAAASLGLALFVFGYGSGAMFFSPLSEIPVLGRNWIYIITLFMYLAFSIGAAVAPSYGSLIVFRFLAGFVGSPALATGGATLQDMYSIVKLPYGIALWAAAASMGPALGPVMGGFAVEAKTWRWPLWIQVWFVAPVLVVMILMLPETSHANILLRRAQRLRKITGCTTLRSEAEIEQAKLSTRKIVVEALIRPIQISILDPGTGFMNLYVSLVYGIYYSFFENFPLVYPVSYGFGLGTTGLTFVCVVLTTVMGAAGYMYYIYYYIEPKIRQAGKLPILESRLIPAIPASIIMPIGLLIFGWASRESVHWIVGLIGSGIYSIGFYVFLQCVILYVPLVYPKYAASLLAANDFCRSTLAAGFVMSGHPLFKNLGVGPGVSLLAGLTVLCVPALLLLYKYGELLRSKSKFTEKERASSSSSTVALEESKGPVA</sequence>
<evidence type="ECO:0000313" key="9">
    <source>
        <dbReference type="EMBL" id="SYW79757.1"/>
    </source>
</evidence>
<dbReference type="PROSITE" id="PS50850">
    <property type="entry name" value="MFS"/>
    <property type="match status" value="1"/>
</dbReference>
<dbReference type="Gene3D" id="1.20.1250.20">
    <property type="entry name" value="MFS general substrate transporter like domains"/>
    <property type="match status" value="1"/>
</dbReference>
<dbReference type="EMBL" id="ULHB01000057">
    <property type="protein sequence ID" value="SYW79757.1"/>
    <property type="molecule type" value="Genomic_DNA"/>
</dbReference>
<evidence type="ECO:0000256" key="6">
    <source>
        <dbReference type="SAM" id="Phobius"/>
    </source>
</evidence>
<feature type="transmembrane region" description="Helical" evidence="6">
    <location>
        <begin position="419"/>
        <end position="440"/>
    </location>
</feature>
<dbReference type="Pfam" id="PF07690">
    <property type="entry name" value="MFS_1"/>
    <property type="match status" value="1"/>
</dbReference>